<comment type="caution">
    <text evidence="3">The sequence shown here is derived from an EMBL/GenBank/DDBJ whole genome shotgun (WGS) entry which is preliminary data.</text>
</comment>
<evidence type="ECO:0000313" key="3">
    <source>
        <dbReference type="EMBL" id="PCG62936.1"/>
    </source>
</evidence>
<feature type="chain" id="PRO_5013240778" evidence="2">
    <location>
        <begin position="26"/>
        <end position="243"/>
    </location>
</feature>
<dbReference type="EMBL" id="NWSH01007512">
    <property type="protein sequence ID" value="PCG62936.1"/>
    <property type="molecule type" value="Genomic_DNA"/>
</dbReference>
<dbReference type="AlphaFoldDB" id="A0A2A4ITX0"/>
<proteinExistence type="predicted"/>
<reference evidence="3" key="1">
    <citation type="submission" date="2017-09" db="EMBL/GenBank/DDBJ databases">
        <title>Contemporary evolution of a Lepidopteran species, Heliothis virescens, in response to modern agricultural practices.</title>
        <authorList>
            <person name="Fritz M.L."/>
            <person name="Deyonke A.M."/>
            <person name="Papanicolaou A."/>
            <person name="Micinski S."/>
            <person name="Westbrook J."/>
            <person name="Gould F."/>
        </authorList>
    </citation>
    <scope>NUCLEOTIDE SEQUENCE [LARGE SCALE GENOMIC DNA]</scope>
    <source>
        <strain evidence="3">HvINT-</strain>
        <tissue evidence="3">Whole body</tissue>
    </source>
</reference>
<evidence type="ECO:0000256" key="2">
    <source>
        <dbReference type="SAM" id="SignalP"/>
    </source>
</evidence>
<feature type="signal peptide" evidence="2">
    <location>
        <begin position="1"/>
        <end position="25"/>
    </location>
</feature>
<evidence type="ECO:0000256" key="1">
    <source>
        <dbReference type="SAM" id="MobiDB-lite"/>
    </source>
</evidence>
<protein>
    <submittedName>
        <fullName evidence="3">Uncharacterized protein</fullName>
    </submittedName>
</protein>
<accession>A0A2A4ITX0</accession>
<feature type="compositionally biased region" description="Polar residues" evidence="1">
    <location>
        <begin position="204"/>
        <end position="217"/>
    </location>
</feature>
<keyword evidence="2" id="KW-0732">Signal</keyword>
<sequence length="243" mass="27077">MYKKCANMSRTYACLLLCTIYSAHADVDIITEPRPGEEYVLVSSGQQTPLRNFETSHKIPDKHPNHRNFKQDDSEKIVKKLHSGKAKHSTEGIVAIEEDKKALFRKGLKSKASESIEVDIPVSKIEDIKIRENVRDVETNPKMAVALEAMSESGKLSKTSGTTTQKPILTTAPSATTQGYDYIPINFDTIDDINSGLLSSSVNLETAGSEQKPQSRIQIKKGPNGQDYEYDSSTQFSRRPREN</sequence>
<gene>
    <name evidence="3" type="ORF">B5V51_13370</name>
</gene>
<feature type="region of interest" description="Disordered" evidence="1">
    <location>
        <begin position="204"/>
        <end position="243"/>
    </location>
</feature>
<name>A0A2A4ITX0_HELVI</name>
<organism evidence="3">
    <name type="scientific">Heliothis virescens</name>
    <name type="common">Tobacco budworm moth</name>
    <dbReference type="NCBI Taxonomy" id="7102"/>
    <lineage>
        <taxon>Eukaryota</taxon>
        <taxon>Metazoa</taxon>
        <taxon>Ecdysozoa</taxon>
        <taxon>Arthropoda</taxon>
        <taxon>Hexapoda</taxon>
        <taxon>Insecta</taxon>
        <taxon>Pterygota</taxon>
        <taxon>Neoptera</taxon>
        <taxon>Endopterygota</taxon>
        <taxon>Lepidoptera</taxon>
        <taxon>Glossata</taxon>
        <taxon>Ditrysia</taxon>
        <taxon>Noctuoidea</taxon>
        <taxon>Noctuidae</taxon>
        <taxon>Heliothinae</taxon>
        <taxon>Heliothis</taxon>
    </lineage>
</organism>